<name>A0AAJ8JYZ1_9TREE</name>
<gene>
    <name evidence="19" type="ORF">L203_106304</name>
</gene>
<feature type="compositionally biased region" description="Basic and acidic residues" evidence="16">
    <location>
        <begin position="195"/>
        <end position="207"/>
    </location>
</feature>
<dbReference type="Proteomes" id="UP000094043">
    <property type="component" value="Chromosome 8"/>
</dbReference>
<evidence type="ECO:0000256" key="17">
    <source>
        <dbReference type="SAM" id="Phobius"/>
    </source>
</evidence>
<dbReference type="PANTHER" id="PTHR31297:SF34">
    <property type="entry name" value="GLUCAN 1,3-BETA-GLUCOSIDASE 2"/>
    <property type="match status" value="1"/>
</dbReference>
<feature type="region of interest" description="Disordered" evidence="16">
    <location>
        <begin position="195"/>
        <end position="229"/>
    </location>
</feature>
<evidence type="ECO:0000256" key="16">
    <source>
        <dbReference type="SAM" id="MobiDB-lite"/>
    </source>
</evidence>
<evidence type="ECO:0000256" key="5">
    <source>
        <dbReference type="ARBA" id="ARBA00022801"/>
    </source>
</evidence>
<evidence type="ECO:0000259" key="18">
    <source>
        <dbReference type="Pfam" id="PF00150"/>
    </source>
</evidence>
<evidence type="ECO:0000256" key="9">
    <source>
        <dbReference type="ARBA" id="ARBA00023180"/>
    </source>
</evidence>
<keyword evidence="20" id="KW-1185">Reference proteome</keyword>
<evidence type="ECO:0000313" key="20">
    <source>
        <dbReference type="Proteomes" id="UP000094043"/>
    </source>
</evidence>
<dbReference type="InterPro" id="IPR001547">
    <property type="entry name" value="Glyco_hydro_5"/>
</dbReference>
<feature type="region of interest" description="Disordered" evidence="16">
    <location>
        <begin position="91"/>
        <end position="125"/>
    </location>
</feature>
<keyword evidence="8 17" id="KW-0472">Membrane</keyword>
<sequence>MPPPSSTYAPVANPASDLPDSNALHHSNRNSALLDPESANLLGRPGSEYLPAPSLMSRDSTQASLSILGSPGLGNASRDSWGSADALATAAGGMAQRTSPKREPSALANPYSTDDRTSTSSDDEQGHITPAVAAIGAGAFAASASGDLNEKPKWAEVKDIRDGRKTRRWLWLALGAGAIILICLALTVCSLTRNKDRKGPAADDNKKGSGVTGPGATASSNHATPATTATSGVKGSLIKLDDGTTMTYDNPFGGKWVWDEANPFNNEAQAQSWTPALNQEWTWGKDKVKGVNVGGWLVTEPFIVPGLYEKYASGPAGTAIDEYTLSQNMGNNLTNAMTEHYDTFITERDFAEMASAGINWIRLPIGFWAVETWEGEPFLERKSWEYVLKAIKWCRKYGLRINLDLHSVPGSQNGWNHSGRQGLPNWLNGVMGLANAQRSLDYIRTLAQFIAQPQYAPVVQMFGFINEPSGTAIGKDPIASFYLEAYTMIRDITGLGAGKGPLISMHDSFIGITNWYGYLPEADRLVIDQHTYMVFQDQPQGTVDDFRKLPCQWWAASTNKTSQQFGPNVGGEWSAAWNDCGLWVNNVGSGSRYDGTYNGYADKKTGSCDYWNDYTQWNQSTIDALNHFVLGSMDALQNYFFWTWKIGNSTSGVAEPNPFWHYRLGLQHGWIPKDPREAAGTCEADGAAMNPFDGNFANPGATGGAGAGHIPASISSEYPWPPPSFTNVPSASMSKLPQYTQTGTRITMPGPSYTKPGSSETIDAGNGWFNADAGTHQAYAIIADCSYPPEYSAADLQIPNSACGAGLTQPTKRAVPFVMDERDIAQPTPAPKA</sequence>
<dbReference type="InterPro" id="IPR017853">
    <property type="entry name" value="GH"/>
</dbReference>
<proteinExistence type="inferred from homology"/>
<dbReference type="SUPFAM" id="SSF51445">
    <property type="entry name" value="(Trans)glycosidases"/>
    <property type="match status" value="1"/>
</dbReference>
<dbReference type="InterPro" id="IPR050386">
    <property type="entry name" value="Glycosyl_hydrolase_5"/>
</dbReference>
<keyword evidence="4 17" id="KW-0812">Transmembrane</keyword>
<dbReference type="GO" id="GO:0005576">
    <property type="term" value="C:extracellular region"/>
    <property type="evidence" value="ECO:0007669"/>
    <property type="project" value="TreeGrafter"/>
</dbReference>
<reference evidence="19" key="2">
    <citation type="journal article" date="2022" name="Elife">
        <title>Obligate sexual reproduction of a homothallic fungus closely related to the Cryptococcus pathogenic species complex.</title>
        <authorList>
            <person name="Passer A.R."/>
            <person name="Clancey S.A."/>
            <person name="Shea T."/>
            <person name="David-Palma M."/>
            <person name="Averette A.F."/>
            <person name="Boekhout T."/>
            <person name="Porcel B.M."/>
            <person name="Nowrousian M."/>
            <person name="Cuomo C.A."/>
            <person name="Sun S."/>
            <person name="Heitman J."/>
            <person name="Coelho M.A."/>
        </authorList>
    </citation>
    <scope>NUCLEOTIDE SEQUENCE</scope>
    <source>
        <strain evidence="19">CBS 7841</strain>
    </source>
</reference>
<dbReference type="GO" id="GO:0009251">
    <property type="term" value="P:glucan catabolic process"/>
    <property type="evidence" value="ECO:0007669"/>
    <property type="project" value="TreeGrafter"/>
</dbReference>
<evidence type="ECO:0000256" key="3">
    <source>
        <dbReference type="ARBA" id="ARBA00022475"/>
    </source>
</evidence>
<feature type="transmembrane region" description="Helical" evidence="17">
    <location>
        <begin position="169"/>
        <end position="188"/>
    </location>
</feature>
<reference evidence="19" key="1">
    <citation type="submission" date="2016-06" db="EMBL/GenBank/DDBJ databases">
        <authorList>
            <person name="Cuomo C."/>
            <person name="Litvintseva A."/>
            <person name="Heitman J."/>
            <person name="Chen Y."/>
            <person name="Sun S."/>
            <person name="Springer D."/>
            <person name="Dromer F."/>
            <person name="Young S."/>
            <person name="Zeng Q."/>
            <person name="Chapman S."/>
            <person name="Gujja S."/>
            <person name="Saif S."/>
            <person name="Birren B."/>
        </authorList>
    </citation>
    <scope>NUCLEOTIDE SEQUENCE</scope>
    <source>
        <strain evidence="19">CBS 7841</strain>
    </source>
</reference>
<dbReference type="FunFam" id="3.20.20.80:FF:000033">
    <property type="entry name" value="Glucan 1,3-beta-glucosidase A"/>
    <property type="match status" value="1"/>
</dbReference>
<evidence type="ECO:0000256" key="2">
    <source>
        <dbReference type="ARBA" id="ARBA00005641"/>
    </source>
</evidence>
<keyword evidence="7 17" id="KW-1133">Transmembrane helix</keyword>
<dbReference type="PANTHER" id="PTHR31297">
    <property type="entry name" value="GLUCAN ENDO-1,6-BETA-GLUCOSIDASE B"/>
    <property type="match status" value="1"/>
</dbReference>
<comment type="catalytic activity">
    <reaction evidence="12">
        <text>Successive hydrolysis of beta-D-glucose units from the non-reducing ends of (1-&gt;3)-beta-D-glucans, releasing alpha-glucose.</text>
        <dbReference type="EC" id="3.2.1.58"/>
    </reaction>
</comment>
<keyword evidence="6" id="KW-0735">Signal-anchor</keyword>
<keyword evidence="5" id="KW-0378">Hydrolase</keyword>
<evidence type="ECO:0000256" key="15">
    <source>
        <dbReference type="ARBA" id="ARBA00041260"/>
    </source>
</evidence>
<dbReference type="RefSeq" id="XP_066071757.1">
    <property type="nucleotide sequence ID" value="XM_066215660.1"/>
</dbReference>
<feature type="region of interest" description="Disordered" evidence="16">
    <location>
        <begin position="1"/>
        <end position="55"/>
    </location>
</feature>
<keyword evidence="10" id="KW-0326">Glycosidase</keyword>
<evidence type="ECO:0000256" key="1">
    <source>
        <dbReference type="ARBA" id="ARBA00004401"/>
    </source>
</evidence>
<dbReference type="AlphaFoldDB" id="A0AAJ8JYZ1"/>
<evidence type="ECO:0000256" key="10">
    <source>
        <dbReference type="ARBA" id="ARBA00023295"/>
    </source>
</evidence>
<accession>A0AAJ8JYZ1</accession>
<keyword evidence="9" id="KW-0325">Glycoprotein</keyword>
<evidence type="ECO:0000256" key="6">
    <source>
        <dbReference type="ARBA" id="ARBA00022968"/>
    </source>
</evidence>
<evidence type="ECO:0000313" key="19">
    <source>
        <dbReference type="EMBL" id="WVN91057.1"/>
    </source>
</evidence>
<evidence type="ECO:0000256" key="7">
    <source>
        <dbReference type="ARBA" id="ARBA00022989"/>
    </source>
</evidence>
<evidence type="ECO:0000256" key="13">
    <source>
        <dbReference type="ARBA" id="ARBA00037126"/>
    </source>
</evidence>
<dbReference type="KEGG" id="cdep:91090512"/>
<dbReference type="GO" id="GO:0004338">
    <property type="term" value="F:glucan exo-1,3-beta-glucosidase activity"/>
    <property type="evidence" value="ECO:0007669"/>
    <property type="project" value="UniProtKB-EC"/>
</dbReference>
<dbReference type="EMBL" id="CP143791">
    <property type="protein sequence ID" value="WVN91057.1"/>
    <property type="molecule type" value="Genomic_DNA"/>
</dbReference>
<dbReference type="GeneID" id="91090512"/>
<feature type="compositionally biased region" description="Polar residues" evidence="16">
    <location>
        <begin position="217"/>
        <end position="229"/>
    </location>
</feature>
<comment type="function">
    <text evidence="13">Glucosidase involved in the degradation of cellulosic biomass. Active on lichenan.</text>
</comment>
<dbReference type="Gene3D" id="3.20.20.80">
    <property type="entry name" value="Glycosidases"/>
    <property type="match status" value="1"/>
</dbReference>
<evidence type="ECO:0000256" key="14">
    <source>
        <dbReference type="ARBA" id="ARBA00038929"/>
    </source>
</evidence>
<protein>
    <recommendedName>
        <fullName evidence="14">glucan 1,3-beta-glucosidase</fullName>
        <ecNumber evidence="14">3.2.1.58</ecNumber>
    </recommendedName>
    <alternativeName>
        <fullName evidence="15">Exo-1,3-beta-glucanase D</fullName>
    </alternativeName>
</protein>
<evidence type="ECO:0000256" key="11">
    <source>
        <dbReference type="ARBA" id="ARBA00023316"/>
    </source>
</evidence>
<keyword evidence="3" id="KW-1003">Cell membrane</keyword>
<evidence type="ECO:0000256" key="4">
    <source>
        <dbReference type="ARBA" id="ARBA00022692"/>
    </source>
</evidence>
<evidence type="ECO:0000256" key="12">
    <source>
        <dbReference type="ARBA" id="ARBA00036824"/>
    </source>
</evidence>
<evidence type="ECO:0000256" key="8">
    <source>
        <dbReference type="ARBA" id="ARBA00023136"/>
    </source>
</evidence>
<dbReference type="GO" id="GO:0005886">
    <property type="term" value="C:plasma membrane"/>
    <property type="evidence" value="ECO:0007669"/>
    <property type="project" value="UniProtKB-SubCell"/>
</dbReference>
<dbReference type="EC" id="3.2.1.58" evidence="14"/>
<dbReference type="Pfam" id="PF00150">
    <property type="entry name" value="Cellulase"/>
    <property type="match status" value="1"/>
</dbReference>
<dbReference type="GO" id="GO:0009986">
    <property type="term" value="C:cell surface"/>
    <property type="evidence" value="ECO:0007669"/>
    <property type="project" value="TreeGrafter"/>
</dbReference>
<dbReference type="GO" id="GO:0071555">
    <property type="term" value="P:cell wall organization"/>
    <property type="evidence" value="ECO:0007669"/>
    <property type="project" value="UniProtKB-KW"/>
</dbReference>
<organism evidence="19 20">
    <name type="scientific">Cryptococcus depauperatus CBS 7841</name>
    <dbReference type="NCBI Taxonomy" id="1295531"/>
    <lineage>
        <taxon>Eukaryota</taxon>
        <taxon>Fungi</taxon>
        <taxon>Dikarya</taxon>
        <taxon>Basidiomycota</taxon>
        <taxon>Agaricomycotina</taxon>
        <taxon>Tremellomycetes</taxon>
        <taxon>Tremellales</taxon>
        <taxon>Cryptococcaceae</taxon>
        <taxon>Cryptococcus</taxon>
    </lineage>
</organism>
<comment type="subcellular location">
    <subcellularLocation>
        <location evidence="1">Cell membrane</location>
        <topology evidence="1">Single-pass type II membrane protein</topology>
    </subcellularLocation>
</comment>
<comment type="similarity">
    <text evidence="2">Belongs to the glycosyl hydrolase 5 (cellulase A) family.</text>
</comment>
<feature type="domain" description="Glycoside hydrolase family 5" evidence="18">
    <location>
        <begin position="332"/>
        <end position="579"/>
    </location>
</feature>
<keyword evidence="11" id="KW-0961">Cell wall biogenesis/degradation</keyword>
<reference evidence="19" key="3">
    <citation type="submission" date="2024-01" db="EMBL/GenBank/DDBJ databases">
        <authorList>
            <person name="Coelho M.A."/>
            <person name="David-Palma M."/>
            <person name="Shea T."/>
            <person name="Sun S."/>
            <person name="Cuomo C.A."/>
            <person name="Heitman J."/>
        </authorList>
    </citation>
    <scope>NUCLEOTIDE SEQUENCE</scope>
    <source>
        <strain evidence="19">CBS 7841</strain>
    </source>
</reference>